<dbReference type="AlphaFoldDB" id="A0A6J6G0S6"/>
<dbReference type="InterPro" id="IPR029045">
    <property type="entry name" value="ClpP/crotonase-like_dom_sf"/>
</dbReference>
<evidence type="ECO:0000256" key="1">
    <source>
        <dbReference type="ARBA" id="ARBA00005254"/>
    </source>
</evidence>
<dbReference type="Pfam" id="PF00378">
    <property type="entry name" value="ECH_1"/>
    <property type="match status" value="1"/>
</dbReference>
<dbReference type="EMBL" id="CAEZTS010000220">
    <property type="protein sequence ID" value="CAB4594826.1"/>
    <property type="molecule type" value="Genomic_DNA"/>
</dbReference>
<dbReference type="Gene3D" id="3.90.226.10">
    <property type="entry name" value="2-enoyl-CoA Hydratase, Chain A, domain 1"/>
    <property type="match status" value="1"/>
</dbReference>
<organism evidence="2">
    <name type="scientific">freshwater metagenome</name>
    <dbReference type="NCBI Taxonomy" id="449393"/>
    <lineage>
        <taxon>unclassified sequences</taxon>
        <taxon>metagenomes</taxon>
        <taxon>ecological metagenomes</taxon>
    </lineage>
</organism>
<dbReference type="PANTHER" id="PTHR43802:SF1">
    <property type="entry name" value="IP11341P-RELATED"/>
    <property type="match status" value="1"/>
</dbReference>
<dbReference type="InterPro" id="IPR001753">
    <property type="entry name" value="Enoyl-CoA_hydra/iso"/>
</dbReference>
<dbReference type="InterPro" id="IPR014748">
    <property type="entry name" value="Enoyl-CoA_hydra_C"/>
</dbReference>
<dbReference type="SUPFAM" id="SSF52096">
    <property type="entry name" value="ClpP/crotonase"/>
    <property type="match status" value="1"/>
</dbReference>
<gene>
    <name evidence="2" type="ORF">UFOPK1722_01828</name>
</gene>
<evidence type="ECO:0000313" key="2">
    <source>
        <dbReference type="EMBL" id="CAB4594826.1"/>
    </source>
</evidence>
<sequence>MPDELAPVSFRVDDGVGVITLNRPEVRNAFNAEMGALLALHYRHCDENDAVRAVVVTGTPPAFCAGADMSSGGDTFRPRDEGSFSSSGVAFRPWDVRKPVIAAVNGHAVGIGLTLALQCDIRVMARDAKYGIVQVRRGVMGDGMSHWTLPRIVGFANAADILLTGRTFDGDEARAMGLCGRVLPNDEVLDSAMEIARDIAVNVAPESAAASKRALWESMTSTREQIDALETELHHRLMRSPDAREGVEAFLERRPPRWTGRLDPQ</sequence>
<protein>
    <submittedName>
        <fullName evidence="2">Unannotated protein</fullName>
    </submittedName>
</protein>
<reference evidence="2" key="1">
    <citation type="submission" date="2020-05" db="EMBL/GenBank/DDBJ databases">
        <authorList>
            <person name="Chiriac C."/>
            <person name="Salcher M."/>
            <person name="Ghai R."/>
            <person name="Kavagutti S V."/>
        </authorList>
    </citation>
    <scope>NUCLEOTIDE SEQUENCE</scope>
</reference>
<dbReference type="PANTHER" id="PTHR43802">
    <property type="entry name" value="ENOYL-COA HYDRATASE"/>
    <property type="match status" value="1"/>
</dbReference>
<accession>A0A6J6G0S6</accession>
<comment type="similarity">
    <text evidence="1">Belongs to the enoyl-CoA hydratase/isomerase family.</text>
</comment>
<proteinExistence type="inferred from homology"/>
<dbReference type="CDD" id="cd06558">
    <property type="entry name" value="crotonase-like"/>
    <property type="match status" value="1"/>
</dbReference>
<name>A0A6J6G0S6_9ZZZZ</name>
<dbReference type="Gene3D" id="1.10.12.10">
    <property type="entry name" value="Lyase 2-enoyl-coa Hydratase, Chain A, domain 2"/>
    <property type="match status" value="1"/>
</dbReference>